<dbReference type="RefSeq" id="WP_094254054.1">
    <property type="nucleotide sequence ID" value="NZ_JBHLXL010000001.1"/>
</dbReference>
<keyword evidence="5" id="KW-0808">Transferase</keyword>
<keyword evidence="14" id="KW-1185">Reference proteome</keyword>
<evidence type="ECO:0000256" key="8">
    <source>
        <dbReference type="ARBA" id="ARBA00029745"/>
    </source>
</evidence>
<dbReference type="EMBL" id="NOII01000034">
    <property type="protein sequence ID" value="OYD56188.1"/>
    <property type="molecule type" value="Genomic_DNA"/>
</dbReference>
<comment type="caution">
    <text evidence="13">The sequence shown here is derived from an EMBL/GenBank/DDBJ whole genome shotgun (WGS) entry which is preliminary data.</text>
</comment>
<evidence type="ECO:0000256" key="4">
    <source>
        <dbReference type="ARBA" id="ARBA00013858"/>
    </source>
</evidence>
<comment type="catalytic activity">
    <reaction evidence="12">
        <text>2 [molybdopterin-synthase sulfur-carrier protein]-C-terminal-Gly-aminoethanethioate + cyclic pyranopterin phosphate + H2O = molybdopterin + 2 [molybdopterin-synthase sulfur-carrier protein]-C-terminal Gly-Gly + 2 H(+)</text>
        <dbReference type="Rhea" id="RHEA:26333"/>
        <dbReference type="Rhea" id="RHEA-COMP:12202"/>
        <dbReference type="Rhea" id="RHEA-COMP:19907"/>
        <dbReference type="ChEBI" id="CHEBI:15377"/>
        <dbReference type="ChEBI" id="CHEBI:15378"/>
        <dbReference type="ChEBI" id="CHEBI:58698"/>
        <dbReference type="ChEBI" id="CHEBI:59648"/>
        <dbReference type="ChEBI" id="CHEBI:90778"/>
        <dbReference type="ChEBI" id="CHEBI:232372"/>
        <dbReference type="EC" id="2.8.1.12"/>
    </reaction>
</comment>
<organism evidence="13 14">
    <name type="scientific">Fictibacillus aquaticus</name>
    <dbReference type="NCBI Taxonomy" id="2021314"/>
    <lineage>
        <taxon>Bacteria</taxon>
        <taxon>Bacillati</taxon>
        <taxon>Bacillota</taxon>
        <taxon>Bacilli</taxon>
        <taxon>Bacillales</taxon>
        <taxon>Fictibacillaceae</taxon>
        <taxon>Fictibacillus</taxon>
    </lineage>
</organism>
<keyword evidence="6" id="KW-0501">Molybdenum cofactor biosynthesis</keyword>
<sequence length="157" mass="18021">MKDTLYRVTDQPISVEDVMAKVIRPEAGAVTNFIGTVREFTKGKRTLYLKYEAYPSMAEKQLARIGKEIQEKWPEARTAITHRIGRLDISEIAVVIAVSTPHRKDAYAANEYAIERIKQIVPIWKKEHYENGEEWIGDQLETVSYPSGKPEGEEFHD</sequence>
<dbReference type="InterPro" id="IPR036563">
    <property type="entry name" value="MoaE_sf"/>
</dbReference>
<comment type="pathway">
    <text evidence="1">Cofactor biosynthesis; molybdopterin biosynthesis.</text>
</comment>
<name>A0A235F4Q0_9BACL</name>
<evidence type="ECO:0000256" key="10">
    <source>
        <dbReference type="ARBA" id="ARBA00030781"/>
    </source>
</evidence>
<evidence type="ECO:0000256" key="5">
    <source>
        <dbReference type="ARBA" id="ARBA00022679"/>
    </source>
</evidence>
<gene>
    <name evidence="13" type="ORF">CGZ90_18825</name>
</gene>
<dbReference type="AlphaFoldDB" id="A0A235F4Q0"/>
<evidence type="ECO:0000313" key="13">
    <source>
        <dbReference type="EMBL" id="OYD56188.1"/>
    </source>
</evidence>
<dbReference type="PANTHER" id="PTHR23404">
    <property type="entry name" value="MOLYBDOPTERIN SYNTHASE RELATED"/>
    <property type="match status" value="1"/>
</dbReference>
<dbReference type="Gene3D" id="3.90.1170.40">
    <property type="entry name" value="Molybdopterin biosynthesis MoaE subunit"/>
    <property type="match status" value="1"/>
</dbReference>
<evidence type="ECO:0000313" key="14">
    <source>
        <dbReference type="Proteomes" id="UP000215059"/>
    </source>
</evidence>
<evidence type="ECO:0000256" key="6">
    <source>
        <dbReference type="ARBA" id="ARBA00023150"/>
    </source>
</evidence>
<accession>A0A235F4Q0</accession>
<proteinExistence type="inferred from homology"/>
<dbReference type="Pfam" id="PF02391">
    <property type="entry name" value="MoaE"/>
    <property type="match status" value="1"/>
</dbReference>
<evidence type="ECO:0000256" key="3">
    <source>
        <dbReference type="ARBA" id="ARBA00011950"/>
    </source>
</evidence>
<dbReference type="GO" id="GO:0006777">
    <property type="term" value="P:Mo-molybdopterin cofactor biosynthetic process"/>
    <property type="evidence" value="ECO:0007669"/>
    <property type="project" value="UniProtKB-KW"/>
</dbReference>
<dbReference type="OrthoDB" id="9803224at2"/>
<dbReference type="FunFam" id="3.90.1170.40:FF:000003">
    <property type="entry name" value="Molybdopterin converting factor subunit 2"/>
    <property type="match status" value="1"/>
</dbReference>
<dbReference type="SUPFAM" id="SSF54690">
    <property type="entry name" value="Molybdopterin synthase subunit MoaE"/>
    <property type="match status" value="1"/>
</dbReference>
<comment type="subunit">
    <text evidence="7">Heterotetramer of 2 MoaD subunits and 2 MoaE subunits. Also stable as homodimer. The enzyme changes between these two forms during catalysis.</text>
</comment>
<dbReference type="InterPro" id="IPR003448">
    <property type="entry name" value="Mopterin_biosynth_MoaE"/>
</dbReference>
<dbReference type="EC" id="2.8.1.12" evidence="3"/>
<evidence type="ECO:0000256" key="2">
    <source>
        <dbReference type="ARBA" id="ARBA00005426"/>
    </source>
</evidence>
<evidence type="ECO:0000256" key="9">
    <source>
        <dbReference type="ARBA" id="ARBA00030407"/>
    </source>
</evidence>
<evidence type="ECO:0000256" key="7">
    <source>
        <dbReference type="ARBA" id="ARBA00026066"/>
    </source>
</evidence>
<reference evidence="13 14" key="1">
    <citation type="submission" date="2017-07" db="EMBL/GenBank/DDBJ databases">
        <title>Fictibacillus sp. nov. GDSW-R2A3 Genome sequencing and assembly.</title>
        <authorList>
            <person name="Mayilraj S."/>
        </authorList>
    </citation>
    <scope>NUCLEOTIDE SEQUENCE [LARGE SCALE GENOMIC DNA]</scope>
    <source>
        <strain evidence="13 14">GDSW-R2A3</strain>
    </source>
</reference>
<comment type="similarity">
    <text evidence="2">Belongs to the MoaE family.</text>
</comment>
<protein>
    <recommendedName>
        <fullName evidence="4">Molybdopterin synthase catalytic subunit</fullName>
        <ecNumber evidence="3">2.8.1.12</ecNumber>
    </recommendedName>
    <alternativeName>
        <fullName evidence="10">MPT synthase subunit 2</fullName>
    </alternativeName>
    <alternativeName>
        <fullName evidence="8">Molybdenum cofactor biosynthesis protein E</fullName>
    </alternativeName>
    <alternativeName>
        <fullName evidence="9">Molybdopterin-converting factor large subunit</fullName>
    </alternativeName>
    <alternativeName>
        <fullName evidence="11">Molybdopterin-converting factor subunit 2</fullName>
    </alternativeName>
</protein>
<evidence type="ECO:0000256" key="12">
    <source>
        <dbReference type="ARBA" id="ARBA00049878"/>
    </source>
</evidence>
<evidence type="ECO:0000256" key="11">
    <source>
        <dbReference type="ARBA" id="ARBA00032474"/>
    </source>
</evidence>
<evidence type="ECO:0000256" key="1">
    <source>
        <dbReference type="ARBA" id="ARBA00005046"/>
    </source>
</evidence>
<dbReference type="Proteomes" id="UP000215059">
    <property type="component" value="Unassembled WGS sequence"/>
</dbReference>
<dbReference type="CDD" id="cd00756">
    <property type="entry name" value="MoaE"/>
    <property type="match status" value="1"/>
</dbReference>
<dbReference type="GO" id="GO:0030366">
    <property type="term" value="F:molybdopterin synthase activity"/>
    <property type="evidence" value="ECO:0007669"/>
    <property type="project" value="UniProtKB-EC"/>
</dbReference>